<proteinExistence type="predicted"/>
<dbReference type="OrthoDB" id="407325at2759"/>
<dbReference type="InterPro" id="IPR002052">
    <property type="entry name" value="DNA_methylase_N6_adenine_CS"/>
</dbReference>
<organism evidence="3 4">
    <name type="scientific">Gracilariopsis chorda</name>
    <dbReference type="NCBI Taxonomy" id="448386"/>
    <lineage>
        <taxon>Eukaryota</taxon>
        <taxon>Rhodophyta</taxon>
        <taxon>Florideophyceae</taxon>
        <taxon>Rhodymeniophycidae</taxon>
        <taxon>Gracilariales</taxon>
        <taxon>Gracilariaceae</taxon>
        <taxon>Gracilariopsis</taxon>
    </lineage>
</organism>
<keyword evidence="4" id="KW-1185">Reference proteome</keyword>
<evidence type="ECO:0000313" key="3">
    <source>
        <dbReference type="EMBL" id="PXF46583.1"/>
    </source>
</evidence>
<sequence>MCLCLRTTLSFRLSFLPVRLQGQGAPFRSVGRTYSDRTKPTDKTSEKQHDCPENEEYGFTRRRSDYWPKADIQSLPPNLRPQSNETLDLILRQKVYLIQSRKGYRVNTDAHMLAYFASERFIAVKGKYMTKPLRVLDLGAGVGLVSILFAKAHKPGALCLIELQEQLVRRAKINLMLNDLKGNVMEFDIENGDLPYCLHGRFDVVLINPPFYAPCNHRKPPQRREKYLAHVETSASILDFLVAACSACDPTNEEAFVALIHDKSEYARVEPVIARSGMYLHRYQEMCHVSGTAPTRVLLELKPETYFRHLPPVWRESYSISEVRVPSKTQSEAFKILAWEPLILHRDDESQKYCDPIEKFLEDLPVPSLRIGRSREP</sequence>
<dbReference type="PANTHER" id="PTHR47739">
    <property type="entry name" value="TRNA1(VAL) (ADENINE(37)-N6)-METHYLTRANSFERASE"/>
    <property type="match status" value="1"/>
</dbReference>
<gene>
    <name evidence="3" type="ORF">BWQ96_03572</name>
</gene>
<evidence type="ECO:0000259" key="2">
    <source>
        <dbReference type="Pfam" id="PF05175"/>
    </source>
</evidence>
<dbReference type="SUPFAM" id="SSF53335">
    <property type="entry name" value="S-adenosyl-L-methionine-dependent methyltransferases"/>
    <property type="match status" value="1"/>
</dbReference>
<dbReference type="EMBL" id="NBIV01000035">
    <property type="protein sequence ID" value="PXF46583.1"/>
    <property type="molecule type" value="Genomic_DNA"/>
</dbReference>
<comment type="caution">
    <text evidence="3">The sequence shown here is derived from an EMBL/GenBank/DDBJ whole genome shotgun (WGS) entry which is preliminary data.</text>
</comment>
<evidence type="ECO:0000313" key="4">
    <source>
        <dbReference type="Proteomes" id="UP000247409"/>
    </source>
</evidence>
<dbReference type="InterPro" id="IPR050210">
    <property type="entry name" value="tRNA_Adenine-N(6)_MTase"/>
</dbReference>
<keyword evidence="3" id="KW-0808">Transferase</keyword>
<dbReference type="GO" id="GO:0008757">
    <property type="term" value="F:S-adenosylmethionine-dependent methyltransferase activity"/>
    <property type="evidence" value="ECO:0007669"/>
    <property type="project" value="UniProtKB-ARBA"/>
</dbReference>
<keyword evidence="3" id="KW-0489">Methyltransferase</keyword>
<dbReference type="CDD" id="cd02440">
    <property type="entry name" value="AdoMet_MTases"/>
    <property type="match status" value="1"/>
</dbReference>
<feature type="domain" description="Methyltransferase small" evidence="2">
    <location>
        <begin position="134"/>
        <end position="214"/>
    </location>
</feature>
<dbReference type="Proteomes" id="UP000247409">
    <property type="component" value="Unassembled WGS sequence"/>
</dbReference>
<feature type="region of interest" description="Disordered" evidence="1">
    <location>
        <begin position="29"/>
        <end position="55"/>
    </location>
</feature>
<dbReference type="Gene3D" id="3.40.50.150">
    <property type="entry name" value="Vaccinia Virus protein VP39"/>
    <property type="match status" value="1"/>
</dbReference>
<dbReference type="PROSITE" id="PS00092">
    <property type="entry name" value="N6_MTASE"/>
    <property type="match status" value="1"/>
</dbReference>
<dbReference type="Pfam" id="PF05175">
    <property type="entry name" value="MTS"/>
    <property type="match status" value="1"/>
</dbReference>
<dbReference type="AlphaFoldDB" id="A0A2V3IWZ7"/>
<dbReference type="InterPro" id="IPR007848">
    <property type="entry name" value="Small_mtfrase_dom"/>
</dbReference>
<name>A0A2V3IWZ7_9FLOR</name>
<reference evidence="3 4" key="1">
    <citation type="journal article" date="2018" name="Mol. Biol. Evol.">
        <title>Analysis of the draft genome of the red seaweed Gracilariopsis chorda provides insights into genome size evolution in Rhodophyta.</title>
        <authorList>
            <person name="Lee J."/>
            <person name="Yang E.C."/>
            <person name="Graf L."/>
            <person name="Yang J.H."/>
            <person name="Qiu H."/>
            <person name="Zel Zion U."/>
            <person name="Chan C.X."/>
            <person name="Stephens T.G."/>
            <person name="Weber A.P.M."/>
            <person name="Boo G.H."/>
            <person name="Boo S.M."/>
            <person name="Kim K.M."/>
            <person name="Shin Y."/>
            <person name="Jung M."/>
            <person name="Lee S.J."/>
            <person name="Yim H.S."/>
            <person name="Lee J.H."/>
            <person name="Bhattacharya D."/>
            <person name="Yoon H.S."/>
        </authorList>
    </citation>
    <scope>NUCLEOTIDE SEQUENCE [LARGE SCALE GENOMIC DNA]</scope>
    <source>
        <strain evidence="3 4">SKKU-2015</strain>
        <tissue evidence="3">Whole body</tissue>
    </source>
</reference>
<evidence type="ECO:0000256" key="1">
    <source>
        <dbReference type="SAM" id="MobiDB-lite"/>
    </source>
</evidence>
<accession>A0A2V3IWZ7</accession>
<dbReference type="GO" id="GO:0032259">
    <property type="term" value="P:methylation"/>
    <property type="evidence" value="ECO:0007669"/>
    <property type="project" value="UniProtKB-KW"/>
</dbReference>
<dbReference type="InterPro" id="IPR029063">
    <property type="entry name" value="SAM-dependent_MTases_sf"/>
</dbReference>
<feature type="compositionally biased region" description="Basic and acidic residues" evidence="1">
    <location>
        <begin position="34"/>
        <end position="55"/>
    </location>
</feature>
<protein>
    <submittedName>
        <fullName evidence="3">tRNA1(Val) (Adenine(37)-N6)-methyltransferase</fullName>
    </submittedName>
</protein>
<dbReference type="GO" id="GO:0003676">
    <property type="term" value="F:nucleic acid binding"/>
    <property type="evidence" value="ECO:0007669"/>
    <property type="project" value="InterPro"/>
</dbReference>
<dbReference type="PANTHER" id="PTHR47739:SF1">
    <property type="entry name" value="TRNA1(VAL) (ADENINE(37)-N6)-METHYLTRANSFERASE"/>
    <property type="match status" value="1"/>
</dbReference>